<evidence type="ECO:0000256" key="1">
    <source>
        <dbReference type="SAM" id="SignalP"/>
    </source>
</evidence>
<sequence>MKLFILLLLTSLSAALYVGPSQAKGSWGGFVSASYIDVSANNYYGYNSGDSGPLYEAGLRGFWQLNPSWSLSGLIIGRDNGDWFESGLELDYLSLNYQIAVHQDWELSIKLGRFKLANGIYGATQDVPFTRPSIVLPLSIYPHILKEQSLRADGIRIDLDHFTTNGQQYSFAASIGKEKFDESFTRRFLGQDQNGKFESKWNTSLHFAARPNSDWYAALEYRRLEMYLNNAIDLAGPLSPVALPFDFTIDTEQYIASLQYSQQHYELTAEFTMRRGGTSAEGKNQFAKPLEGNFDGSIDMNAYYLQAVYLINQQWNLLARYDNSHFIDNDIEPNLRNLEDITIGFTWNFHRNFQLKLEHHWFIGTSMIPPVRDLNLSRTNNPERYWRLFAAQLSYRF</sequence>
<reference evidence="3" key="1">
    <citation type="journal article" date="2019" name="Int. J. Syst. Evol. Microbiol.">
        <title>The Global Catalogue of Microorganisms (GCM) 10K type strain sequencing project: providing services to taxonomists for standard genome sequencing and annotation.</title>
        <authorList>
            <consortium name="The Broad Institute Genomics Platform"/>
            <consortium name="The Broad Institute Genome Sequencing Center for Infectious Disease"/>
            <person name="Wu L."/>
            <person name="Ma J."/>
        </authorList>
    </citation>
    <scope>NUCLEOTIDE SEQUENCE [LARGE SCALE GENOMIC DNA]</scope>
    <source>
        <strain evidence="3">CGMCC 1.10131</strain>
    </source>
</reference>
<dbReference type="Proteomes" id="UP000651977">
    <property type="component" value="Unassembled WGS sequence"/>
</dbReference>
<dbReference type="EMBL" id="BMDY01000014">
    <property type="protein sequence ID" value="GGB09907.1"/>
    <property type="molecule type" value="Genomic_DNA"/>
</dbReference>
<feature type="chain" id="PRO_5045907058" description="Porin" evidence="1">
    <location>
        <begin position="24"/>
        <end position="397"/>
    </location>
</feature>
<accession>A0ABQ1I4A7</accession>
<feature type="signal peptide" evidence="1">
    <location>
        <begin position="1"/>
        <end position="23"/>
    </location>
</feature>
<evidence type="ECO:0008006" key="4">
    <source>
        <dbReference type="Google" id="ProtNLM"/>
    </source>
</evidence>
<evidence type="ECO:0000313" key="2">
    <source>
        <dbReference type="EMBL" id="GGB09907.1"/>
    </source>
</evidence>
<gene>
    <name evidence="2" type="ORF">GCM10007414_24100</name>
</gene>
<proteinExistence type="predicted"/>
<protein>
    <recommendedName>
        <fullName evidence="4">Porin</fullName>
    </recommendedName>
</protein>
<evidence type="ECO:0000313" key="3">
    <source>
        <dbReference type="Proteomes" id="UP000651977"/>
    </source>
</evidence>
<dbReference type="SUPFAM" id="SSF56935">
    <property type="entry name" value="Porins"/>
    <property type="match status" value="1"/>
</dbReference>
<keyword evidence="3" id="KW-1185">Reference proteome</keyword>
<dbReference type="RefSeq" id="WP_055732013.1">
    <property type="nucleotide sequence ID" value="NZ_BMDY01000014.1"/>
</dbReference>
<organism evidence="2 3">
    <name type="scientific">Agarivorans gilvus</name>
    <dbReference type="NCBI Taxonomy" id="680279"/>
    <lineage>
        <taxon>Bacteria</taxon>
        <taxon>Pseudomonadati</taxon>
        <taxon>Pseudomonadota</taxon>
        <taxon>Gammaproteobacteria</taxon>
        <taxon>Alteromonadales</taxon>
        <taxon>Alteromonadaceae</taxon>
        <taxon>Agarivorans</taxon>
    </lineage>
</organism>
<comment type="caution">
    <text evidence="2">The sequence shown here is derived from an EMBL/GenBank/DDBJ whole genome shotgun (WGS) entry which is preliminary data.</text>
</comment>
<keyword evidence="1" id="KW-0732">Signal</keyword>
<name>A0ABQ1I4A7_9ALTE</name>